<proteinExistence type="predicted"/>
<reference evidence="1 2" key="1">
    <citation type="submission" date="2017-10" db="EMBL/GenBank/DDBJ databases">
        <title>Nyctiphanis sp. nov., isolated from the stomach of the euphausiid Nyctiphanes simplex (Hansen, 1911) in the Gulf of California.</title>
        <authorList>
            <person name="Gomez-Gil B."/>
            <person name="Aguilar-Mendez M."/>
            <person name="Lopez-Cortes A."/>
            <person name="Gomez-Gutierrez J."/>
            <person name="Roque A."/>
            <person name="Lang E."/>
            <person name="Gonzalez-Castillo A."/>
        </authorList>
    </citation>
    <scope>NUCLEOTIDE SEQUENCE [LARGE SCALE GENOMIC DNA]</scope>
    <source>
        <strain evidence="1 2">CAIM 600</strain>
    </source>
</reference>
<dbReference type="SUPFAM" id="SSF55331">
    <property type="entry name" value="Tautomerase/MIF"/>
    <property type="match status" value="1"/>
</dbReference>
<name>A0A4V1LSF0_9GAMM</name>
<dbReference type="Proteomes" id="UP000290287">
    <property type="component" value="Unassembled WGS sequence"/>
</dbReference>
<accession>A0A4V1LSF0</accession>
<comment type="caution">
    <text evidence="1">The sequence shown here is derived from an EMBL/GenBank/DDBJ whole genome shotgun (WGS) entry which is preliminary data.</text>
</comment>
<dbReference type="OrthoDB" id="5587545at2"/>
<keyword evidence="2" id="KW-1185">Reference proteome</keyword>
<organism evidence="1 2">
    <name type="scientific">Veronia nyctiphanis</name>
    <dbReference type="NCBI Taxonomy" id="1278244"/>
    <lineage>
        <taxon>Bacteria</taxon>
        <taxon>Pseudomonadati</taxon>
        <taxon>Pseudomonadota</taxon>
        <taxon>Gammaproteobacteria</taxon>
        <taxon>Vibrionales</taxon>
        <taxon>Vibrionaceae</taxon>
        <taxon>Veronia</taxon>
    </lineage>
</organism>
<evidence type="ECO:0000313" key="1">
    <source>
        <dbReference type="EMBL" id="RXJ71468.1"/>
    </source>
</evidence>
<dbReference type="Pfam" id="PF08921">
    <property type="entry name" value="DUF1904"/>
    <property type="match status" value="1"/>
</dbReference>
<dbReference type="InterPro" id="IPR015017">
    <property type="entry name" value="DUF1904"/>
</dbReference>
<dbReference type="EMBL" id="PEIB01000037">
    <property type="protein sequence ID" value="RXJ71468.1"/>
    <property type="molecule type" value="Genomic_DNA"/>
</dbReference>
<dbReference type="InterPro" id="IPR014347">
    <property type="entry name" value="Tautomerase/MIF_sf"/>
</dbReference>
<protein>
    <recommendedName>
        <fullName evidence="3">DUF1904 domain-containing protein</fullName>
    </recommendedName>
</protein>
<evidence type="ECO:0000313" key="2">
    <source>
        <dbReference type="Proteomes" id="UP000290287"/>
    </source>
</evidence>
<sequence length="112" mass="12709">MPHFRSRAIDSARVAELSDSLLEPLKPLMECSEEDFTFEHISASFYFKGKAGNDCPFVEVLWFDRGQDTQDSVAQIITEHVRTCLNNKEQDVAVIFSALVPSQYYDNGSHYG</sequence>
<dbReference type="RefSeq" id="WP_129123892.1">
    <property type="nucleotide sequence ID" value="NZ_PEIB01000037.1"/>
</dbReference>
<gene>
    <name evidence="1" type="ORF">CS022_21080</name>
</gene>
<dbReference type="Gene3D" id="3.30.429.10">
    <property type="entry name" value="Macrophage Migration Inhibitory Factor"/>
    <property type="match status" value="1"/>
</dbReference>
<evidence type="ECO:0008006" key="3">
    <source>
        <dbReference type="Google" id="ProtNLM"/>
    </source>
</evidence>
<dbReference type="AlphaFoldDB" id="A0A4V1LSF0"/>